<dbReference type="InterPro" id="IPR009057">
    <property type="entry name" value="Homeodomain-like_sf"/>
</dbReference>
<dbReference type="SUPFAM" id="SSF46689">
    <property type="entry name" value="Homeodomain-like"/>
    <property type="match status" value="1"/>
</dbReference>
<dbReference type="PROSITE" id="PS50977">
    <property type="entry name" value="HTH_TETR_2"/>
    <property type="match status" value="1"/>
</dbReference>
<feature type="domain" description="HTH tetR-type" evidence="5">
    <location>
        <begin position="1"/>
        <end position="60"/>
    </location>
</feature>
<name>A0A3D9INW1_9BACL</name>
<keyword evidence="3" id="KW-0804">Transcription</keyword>
<dbReference type="FunFam" id="1.10.10.60:FF:000141">
    <property type="entry name" value="TetR family transcriptional regulator"/>
    <property type="match status" value="1"/>
</dbReference>
<dbReference type="InterPro" id="IPR041490">
    <property type="entry name" value="KstR2_TetR_C"/>
</dbReference>
<dbReference type="GO" id="GO:0045892">
    <property type="term" value="P:negative regulation of DNA-templated transcription"/>
    <property type="evidence" value="ECO:0007669"/>
    <property type="project" value="UniProtKB-ARBA"/>
</dbReference>
<dbReference type="PANTHER" id="PTHR30055:SF234">
    <property type="entry name" value="HTH-TYPE TRANSCRIPTIONAL REGULATOR BETI"/>
    <property type="match status" value="1"/>
</dbReference>
<gene>
    <name evidence="6" type="ORF">DFP98_12517</name>
</gene>
<proteinExistence type="predicted"/>
<evidence type="ECO:0000256" key="4">
    <source>
        <dbReference type="PROSITE-ProRule" id="PRU00335"/>
    </source>
</evidence>
<evidence type="ECO:0000259" key="5">
    <source>
        <dbReference type="PROSITE" id="PS50977"/>
    </source>
</evidence>
<evidence type="ECO:0000256" key="1">
    <source>
        <dbReference type="ARBA" id="ARBA00023015"/>
    </source>
</evidence>
<evidence type="ECO:0000313" key="7">
    <source>
        <dbReference type="Proteomes" id="UP000256977"/>
    </source>
</evidence>
<dbReference type="Pfam" id="PF17932">
    <property type="entry name" value="TetR_C_24"/>
    <property type="match status" value="1"/>
</dbReference>
<comment type="caution">
    <text evidence="6">The sequence shown here is derived from an EMBL/GenBank/DDBJ whole genome shotgun (WGS) entry which is preliminary data.</text>
</comment>
<keyword evidence="1" id="KW-0805">Transcription regulation</keyword>
<evidence type="ECO:0000256" key="2">
    <source>
        <dbReference type="ARBA" id="ARBA00023125"/>
    </source>
</evidence>
<dbReference type="Proteomes" id="UP000256977">
    <property type="component" value="Unassembled WGS sequence"/>
</dbReference>
<dbReference type="InterPro" id="IPR036271">
    <property type="entry name" value="Tet_transcr_reg_TetR-rel_C_sf"/>
</dbReference>
<dbReference type="InterPro" id="IPR023772">
    <property type="entry name" value="DNA-bd_HTH_TetR-type_CS"/>
</dbReference>
<dbReference type="GO" id="GO:0000976">
    <property type="term" value="F:transcription cis-regulatory region binding"/>
    <property type="evidence" value="ECO:0007669"/>
    <property type="project" value="TreeGrafter"/>
</dbReference>
<dbReference type="PROSITE" id="PS01081">
    <property type="entry name" value="HTH_TETR_1"/>
    <property type="match status" value="1"/>
</dbReference>
<dbReference type="InterPro" id="IPR050109">
    <property type="entry name" value="HTH-type_TetR-like_transc_reg"/>
</dbReference>
<dbReference type="InterPro" id="IPR001647">
    <property type="entry name" value="HTH_TetR"/>
</dbReference>
<dbReference type="SUPFAM" id="SSF48498">
    <property type="entry name" value="Tetracyclin repressor-like, C-terminal domain"/>
    <property type="match status" value="1"/>
</dbReference>
<dbReference type="GO" id="GO:0003700">
    <property type="term" value="F:DNA-binding transcription factor activity"/>
    <property type="evidence" value="ECO:0007669"/>
    <property type="project" value="TreeGrafter"/>
</dbReference>
<evidence type="ECO:0000313" key="6">
    <source>
        <dbReference type="EMBL" id="RED63470.1"/>
    </source>
</evidence>
<sequence length="189" mass="21395">MSRNKIVDAAIKLFSELGYHRTSMDDIAKEANVAKGTLYYHFSGKGELFETIVNDGFAMLTEKIRQELAEDAPADRQIESIVRRHVELFLQYSELVHIISNEITNGIEPDILERIVRRKRDYIAFVADVLRRGHEDGELNELPYELAASAMLGLIESAVLHAVRHPETGTDKLHATINAFVLPALLRKK</sequence>
<dbReference type="AlphaFoldDB" id="A0A3D9INW1"/>
<keyword evidence="7" id="KW-1185">Reference proteome</keyword>
<reference evidence="6 7" key="1">
    <citation type="submission" date="2018-07" db="EMBL/GenBank/DDBJ databases">
        <title>Genomic Encyclopedia of Type Strains, Phase III (KMG-III): the genomes of soil and plant-associated and newly described type strains.</title>
        <authorList>
            <person name="Whitman W."/>
        </authorList>
    </citation>
    <scope>NUCLEOTIDE SEQUENCE [LARGE SCALE GENOMIC DNA]</scope>
    <source>
        <strain evidence="6 7">CECT 7287</strain>
    </source>
</reference>
<accession>A0A3D9INW1</accession>
<organism evidence="6 7">
    <name type="scientific">Cohnella phaseoli</name>
    <dbReference type="NCBI Taxonomy" id="456490"/>
    <lineage>
        <taxon>Bacteria</taxon>
        <taxon>Bacillati</taxon>
        <taxon>Bacillota</taxon>
        <taxon>Bacilli</taxon>
        <taxon>Bacillales</taxon>
        <taxon>Paenibacillaceae</taxon>
        <taxon>Cohnella</taxon>
    </lineage>
</organism>
<dbReference type="PANTHER" id="PTHR30055">
    <property type="entry name" value="HTH-TYPE TRANSCRIPTIONAL REGULATOR RUTR"/>
    <property type="match status" value="1"/>
</dbReference>
<dbReference type="RefSeq" id="WP_181917953.1">
    <property type="nucleotide sequence ID" value="NZ_QRDZ01000025.1"/>
</dbReference>
<dbReference type="PRINTS" id="PR00455">
    <property type="entry name" value="HTHTETR"/>
</dbReference>
<dbReference type="Gene3D" id="1.10.357.10">
    <property type="entry name" value="Tetracycline Repressor, domain 2"/>
    <property type="match status" value="1"/>
</dbReference>
<evidence type="ECO:0000256" key="3">
    <source>
        <dbReference type="ARBA" id="ARBA00023163"/>
    </source>
</evidence>
<dbReference type="Pfam" id="PF00440">
    <property type="entry name" value="TetR_N"/>
    <property type="match status" value="1"/>
</dbReference>
<feature type="DNA-binding region" description="H-T-H motif" evidence="4">
    <location>
        <begin position="23"/>
        <end position="42"/>
    </location>
</feature>
<dbReference type="Gene3D" id="1.10.10.60">
    <property type="entry name" value="Homeodomain-like"/>
    <property type="match status" value="1"/>
</dbReference>
<keyword evidence="2 4" id="KW-0238">DNA-binding</keyword>
<dbReference type="EMBL" id="QRDZ01000025">
    <property type="protein sequence ID" value="RED63470.1"/>
    <property type="molecule type" value="Genomic_DNA"/>
</dbReference>
<protein>
    <submittedName>
        <fullName evidence="6">TetR family transcriptional regulator</fullName>
    </submittedName>
</protein>